<evidence type="ECO:0000313" key="1">
    <source>
        <dbReference type="EMBL" id="AZE50235.1"/>
    </source>
</evidence>
<accession>A0A3G7TT00</accession>
<gene>
    <name evidence="1" type="ORF">C4K04_4576</name>
</gene>
<dbReference type="AlphaFoldDB" id="A0A3G7TT00"/>
<reference evidence="1 2" key="1">
    <citation type="submission" date="2018-03" db="EMBL/GenBank/DDBJ databases">
        <title>Diversity of phytobeneficial traits revealed by whole-genome analysis of worldwide-isolated phenazine-producing Pseudomonas spp.</title>
        <authorList>
            <person name="Biessy A."/>
            <person name="Novinscak A."/>
            <person name="Blom J."/>
            <person name="Leger G."/>
            <person name="Thomashow L.S."/>
            <person name="Cazorla F.M."/>
            <person name="Josic D."/>
            <person name="Filion M."/>
        </authorList>
    </citation>
    <scope>NUCLEOTIDE SEQUENCE [LARGE SCALE GENOMIC DNA]</scope>
    <source>
        <strain evidence="1 2">B25</strain>
    </source>
</reference>
<dbReference type="Proteomes" id="UP000268048">
    <property type="component" value="Chromosome"/>
</dbReference>
<dbReference type="EMBL" id="CP027753">
    <property type="protein sequence ID" value="AZE50235.1"/>
    <property type="molecule type" value="Genomic_DNA"/>
</dbReference>
<name>A0A3G7TT00_9PSED</name>
<evidence type="ECO:0000313" key="2">
    <source>
        <dbReference type="Proteomes" id="UP000268048"/>
    </source>
</evidence>
<organism evidence="1 2">
    <name type="scientific">Pseudomonas chlororaphis</name>
    <dbReference type="NCBI Taxonomy" id="587753"/>
    <lineage>
        <taxon>Bacteria</taxon>
        <taxon>Pseudomonadati</taxon>
        <taxon>Pseudomonadota</taxon>
        <taxon>Gammaproteobacteria</taxon>
        <taxon>Pseudomonadales</taxon>
        <taxon>Pseudomonadaceae</taxon>
        <taxon>Pseudomonas</taxon>
    </lineage>
</organism>
<protein>
    <submittedName>
        <fullName evidence="1">Uncharacterized protein</fullName>
    </submittedName>
</protein>
<proteinExistence type="predicted"/>
<sequence length="47" mass="5110">MAAAEYRRGAPFFAGLCRAIARQMPPLATPNLGTFSQPAEFKSILLK</sequence>